<feature type="repeat" description="TPR" evidence="3">
    <location>
        <begin position="94"/>
        <end position="127"/>
    </location>
</feature>
<dbReference type="PROSITE" id="PS50005">
    <property type="entry name" value="TPR"/>
    <property type="match status" value="1"/>
</dbReference>
<evidence type="ECO:0000256" key="3">
    <source>
        <dbReference type="PROSITE-ProRule" id="PRU00339"/>
    </source>
</evidence>
<dbReference type="InterPro" id="IPR052628">
    <property type="entry name" value="CFAP70"/>
</dbReference>
<dbReference type="InterPro" id="IPR019734">
    <property type="entry name" value="TPR_rpt"/>
</dbReference>
<protein>
    <submittedName>
        <fullName evidence="4">TPR repeat-containing protein</fullName>
    </submittedName>
</protein>
<evidence type="ECO:0000313" key="4">
    <source>
        <dbReference type="EMBL" id="ACZ07321.1"/>
    </source>
</evidence>
<evidence type="ECO:0000313" key="5">
    <source>
        <dbReference type="Proteomes" id="UP000000845"/>
    </source>
</evidence>
<dbReference type="Gene3D" id="1.25.40.10">
    <property type="entry name" value="Tetratricopeptide repeat domain"/>
    <property type="match status" value="2"/>
</dbReference>
<dbReference type="PANTHER" id="PTHR44314:SF1">
    <property type="entry name" value="CILIA- AND FLAGELLA-ASSOCIATED PROTEIN 70"/>
    <property type="match status" value="1"/>
</dbReference>
<dbReference type="STRING" id="526218.Sterm_0441"/>
<sequence>MSAKNKEIELKDEIYNNILELTETGDEYYEEGELKKAEKAYLEALELLSEPKYDWEAGTWIYTALGDVYLEEQDYLKAKEVLYDALNCPNSQNPYIYYNLGIALFELDEKDKAQDFFMRVYMLDGETLFLDGEDKYFESIKNEISKDRSMAKKKLEKTDNVITDEANKNFEAVHFYDEMNIAYEKGDYDEVLKLLNKKWEEIPLPKEKNKESPYILRSIIEILLIKHDYMEAKKVCADYFDYDFFMNDFGEGYLLSGKIFYELGNKEEAKKTLLLAYKISGKRLFMDEKNKKYFEFLKQYL</sequence>
<dbReference type="AlphaFoldDB" id="D1AMU5"/>
<dbReference type="KEGG" id="str:Sterm_0441"/>
<evidence type="ECO:0000256" key="2">
    <source>
        <dbReference type="ARBA" id="ARBA00022803"/>
    </source>
</evidence>
<dbReference type="Proteomes" id="UP000000845">
    <property type="component" value="Chromosome"/>
</dbReference>
<name>D1AMU5_SEBTE</name>
<reference evidence="4 5" key="2">
    <citation type="journal article" date="2010" name="Stand. Genomic Sci.">
        <title>Complete genome sequence of Sebaldella termitidis type strain (NCTC 11300).</title>
        <authorList>
            <person name="Harmon-Smith M."/>
            <person name="Celia L."/>
            <person name="Chertkov O."/>
            <person name="Lapidus A."/>
            <person name="Copeland A."/>
            <person name="Glavina Del Rio T."/>
            <person name="Nolan M."/>
            <person name="Lucas S."/>
            <person name="Tice H."/>
            <person name="Cheng J.F."/>
            <person name="Han C."/>
            <person name="Detter J.C."/>
            <person name="Bruce D."/>
            <person name="Goodwin L."/>
            <person name="Pitluck S."/>
            <person name="Pati A."/>
            <person name="Liolios K."/>
            <person name="Ivanova N."/>
            <person name="Mavromatis K."/>
            <person name="Mikhailova N."/>
            <person name="Chen A."/>
            <person name="Palaniappan K."/>
            <person name="Land M."/>
            <person name="Hauser L."/>
            <person name="Chang Y.J."/>
            <person name="Jeffries C.D."/>
            <person name="Brettin T."/>
            <person name="Goker M."/>
            <person name="Beck B."/>
            <person name="Bristow J."/>
            <person name="Eisen J.A."/>
            <person name="Markowitz V."/>
            <person name="Hugenholtz P."/>
            <person name="Kyrpides N.C."/>
            <person name="Klenk H.P."/>
            <person name="Chen F."/>
        </authorList>
    </citation>
    <scope>NUCLEOTIDE SEQUENCE [LARGE SCALE GENOMIC DNA]</scope>
    <source>
        <strain evidence="5">ATCC 33386 / NCTC 11300</strain>
    </source>
</reference>
<dbReference type="eggNOG" id="COG4783">
    <property type="taxonomic scope" value="Bacteria"/>
</dbReference>
<reference evidence="5" key="1">
    <citation type="submission" date="2009-09" db="EMBL/GenBank/DDBJ databases">
        <title>The complete chromosome of Sebaldella termitidis ATCC 33386.</title>
        <authorList>
            <consortium name="US DOE Joint Genome Institute (JGI-PGF)"/>
            <person name="Lucas S."/>
            <person name="Copeland A."/>
            <person name="Lapidus A."/>
            <person name="Glavina del Rio T."/>
            <person name="Dalin E."/>
            <person name="Tice H."/>
            <person name="Bruce D."/>
            <person name="Goodwin L."/>
            <person name="Pitluck S."/>
            <person name="Kyrpides N."/>
            <person name="Mavromatis K."/>
            <person name="Ivanova N."/>
            <person name="Mikhailova N."/>
            <person name="Sims D."/>
            <person name="Meincke L."/>
            <person name="Brettin T."/>
            <person name="Detter J.C."/>
            <person name="Han C."/>
            <person name="Larimer F."/>
            <person name="Land M."/>
            <person name="Hauser L."/>
            <person name="Markowitz V."/>
            <person name="Cheng J.F."/>
            <person name="Hugenholtz P."/>
            <person name="Woyke T."/>
            <person name="Wu D."/>
            <person name="Eisen J.A."/>
        </authorList>
    </citation>
    <scope>NUCLEOTIDE SEQUENCE [LARGE SCALE GENOMIC DNA]</scope>
    <source>
        <strain evidence="5">ATCC 33386 / NCTC 11300</strain>
    </source>
</reference>
<dbReference type="RefSeq" id="WP_012859920.1">
    <property type="nucleotide sequence ID" value="NC_013517.1"/>
</dbReference>
<dbReference type="SUPFAM" id="SSF48452">
    <property type="entry name" value="TPR-like"/>
    <property type="match status" value="1"/>
</dbReference>
<dbReference type="SMART" id="SM00028">
    <property type="entry name" value="TPR"/>
    <property type="match status" value="4"/>
</dbReference>
<keyword evidence="5" id="KW-1185">Reference proteome</keyword>
<dbReference type="EMBL" id="CP001739">
    <property type="protein sequence ID" value="ACZ07321.1"/>
    <property type="molecule type" value="Genomic_DNA"/>
</dbReference>
<accession>D1AMU5</accession>
<dbReference type="HOGENOM" id="CLU_896315_0_0_0"/>
<evidence type="ECO:0000256" key="1">
    <source>
        <dbReference type="ARBA" id="ARBA00022737"/>
    </source>
</evidence>
<keyword evidence="1" id="KW-0677">Repeat</keyword>
<dbReference type="PANTHER" id="PTHR44314">
    <property type="entry name" value="CILIA- AND FLAGELLA-ASSOCIATED PROTEIN 70"/>
    <property type="match status" value="1"/>
</dbReference>
<organism evidence="4 5">
    <name type="scientific">Sebaldella termitidis (strain ATCC 33386 / NCTC 11300)</name>
    <dbReference type="NCBI Taxonomy" id="526218"/>
    <lineage>
        <taxon>Bacteria</taxon>
        <taxon>Fusobacteriati</taxon>
        <taxon>Fusobacteriota</taxon>
        <taxon>Fusobacteriia</taxon>
        <taxon>Fusobacteriales</taxon>
        <taxon>Leptotrichiaceae</taxon>
        <taxon>Sebaldella</taxon>
    </lineage>
</organism>
<dbReference type="InterPro" id="IPR011990">
    <property type="entry name" value="TPR-like_helical_dom_sf"/>
</dbReference>
<dbReference type="GO" id="GO:0070062">
    <property type="term" value="C:extracellular exosome"/>
    <property type="evidence" value="ECO:0007669"/>
    <property type="project" value="TreeGrafter"/>
</dbReference>
<dbReference type="Pfam" id="PF13181">
    <property type="entry name" value="TPR_8"/>
    <property type="match status" value="3"/>
</dbReference>
<keyword evidence="2 3" id="KW-0802">TPR repeat</keyword>
<proteinExistence type="predicted"/>
<gene>
    <name evidence="4" type="ordered locus">Sterm_0441</name>
</gene>